<dbReference type="GO" id="GO:0004818">
    <property type="term" value="F:glutamate-tRNA ligase activity"/>
    <property type="evidence" value="ECO:0007669"/>
    <property type="project" value="TreeGrafter"/>
</dbReference>
<reference evidence="9 10" key="1">
    <citation type="submission" date="2008-04" db="EMBL/GenBank/DDBJ databases">
        <title>Complete sequence of chromosome of Methylobacterium populi BJ001.</title>
        <authorList>
            <consortium name="US DOE Joint Genome Institute"/>
            <person name="Copeland A."/>
            <person name="Lucas S."/>
            <person name="Lapidus A."/>
            <person name="Glavina del Rio T."/>
            <person name="Dalin E."/>
            <person name="Tice H."/>
            <person name="Bruce D."/>
            <person name="Goodwin L."/>
            <person name="Pitluck S."/>
            <person name="Chertkov O."/>
            <person name="Brettin T."/>
            <person name="Detter J.C."/>
            <person name="Han C."/>
            <person name="Kuske C.R."/>
            <person name="Schmutz J."/>
            <person name="Larimer F."/>
            <person name="Land M."/>
            <person name="Hauser L."/>
            <person name="Kyrpides N."/>
            <person name="Mikhailova N."/>
            <person name="Marx C."/>
            <person name="Richardson P."/>
        </authorList>
    </citation>
    <scope>NUCLEOTIDE SEQUENCE [LARGE SCALE GENOMIC DNA]</scope>
    <source>
        <strain evidence="10">ATCC BAA-705 / NCIMB 13946 / BJ001</strain>
    </source>
</reference>
<dbReference type="PANTHER" id="PTHR43311:SF1">
    <property type="entry name" value="GLUTAMYL-Q TRNA(ASP) SYNTHETASE"/>
    <property type="match status" value="1"/>
</dbReference>
<gene>
    <name evidence="9" type="ordered locus">Mpop_0957</name>
</gene>
<evidence type="ECO:0000256" key="3">
    <source>
        <dbReference type="ARBA" id="ARBA00022741"/>
    </source>
</evidence>
<evidence type="ECO:0000256" key="2">
    <source>
        <dbReference type="ARBA" id="ARBA00022723"/>
    </source>
</evidence>
<organism evidence="9 10">
    <name type="scientific">Methylorubrum populi (strain ATCC BAA-705 / NCIMB 13946 / BJ001)</name>
    <name type="common">Methylobacterium populi</name>
    <dbReference type="NCBI Taxonomy" id="441620"/>
    <lineage>
        <taxon>Bacteria</taxon>
        <taxon>Pseudomonadati</taxon>
        <taxon>Pseudomonadota</taxon>
        <taxon>Alphaproteobacteria</taxon>
        <taxon>Hyphomicrobiales</taxon>
        <taxon>Methylobacteriaceae</taxon>
        <taxon>Methylorubrum</taxon>
    </lineage>
</organism>
<sequence length="304" mass="32961">MAGPPDTTMRGSGPVLRFAPSPNGRLHLGHAYSALLNARIAERWGGRLLLRIEDIDLGRTRPEFVAGIRADLDWLGLRFEAPVRRQSEHFADYAAAREALAQDGLLYPCFCSRGQIAGEVAARAARGAAVPRDPDGAPLYPGTCRHLSVEEAKARREQGAPHTWRLDMPAALRSLSEPPVIRRFSPEDGSLETAAADPGRWGDAVIVRRDVPTSYHLSVVCDDAVQGITHVVRGQDLEAATDLHALLQRLLHLPAPAYHHHTLLRAADGEKLAKSKGSEALADLRARGVTAEVVRAGLGFRTFG</sequence>
<dbReference type="GO" id="GO:0005524">
    <property type="term" value="F:ATP binding"/>
    <property type="evidence" value="ECO:0007669"/>
    <property type="project" value="UniProtKB-KW"/>
</dbReference>
<evidence type="ECO:0000256" key="6">
    <source>
        <dbReference type="ARBA" id="ARBA00023146"/>
    </source>
</evidence>
<evidence type="ECO:0000313" key="10">
    <source>
        <dbReference type="Proteomes" id="UP000007136"/>
    </source>
</evidence>
<keyword evidence="2" id="KW-0479">Metal-binding</keyword>
<proteinExistence type="inferred from homology"/>
<dbReference type="PROSITE" id="PS00178">
    <property type="entry name" value="AA_TRNA_LIGASE_I"/>
    <property type="match status" value="1"/>
</dbReference>
<protein>
    <submittedName>
        <fullName evidence="9">Glutamyl-tRNA synthetase class Ic</fullName>
    </submittedName>
</protein>
<keyword evidence="6 7" id="KW-0030">Aminoacyl-tRNA synthetase</keyword>
<comment type="similarity">
    <text evidence="7">Belongs to the class-I aminoacyl-tRNA synthetase family.</text>
</comment>
<dbReference type="Pfam" id="PF00749">
    <property type="entry name" value="tRNA-synt_1c"/>
    <property type="match status" value="1"/>
</dbReference>
<dbReference type="PANTHER" id="PTHR43311">
    <property type="entry name" value="GLUTAMATE--TRNA LIGASE"/>
    <property type="match status" value="1"/>
</dbReference>
<dbReference type="InterPro" id="IPR020058">
    <property type="entry name" value="Glu/Gln-tRNA-synth_Ib_cat-dom"/>
</dbReference>
<evidence type="ECO:0000256" key="1">
    <source>
        <dbReference type="ARBA" id="ARBA00022598"/>
    </source>
</evidence>
<dbReference type="eggNOG" id="COG0008">
    <property type="taxonomic scope" value="Bacteria"/>
</dbReference>
<accession>B1Z9Y5</accession>
<evidence type="ECO:0000256" key="5">
    <source>
        <dbReference type="ARBA" id="ARBA00022840"/>
    </source>
</evidence>
<dbReference type="SUPFAM" id="SSF52374">
    <property type="entry name" value="Nucleotidylyl transferase"/>
    <property type="match status" value="1"/>
</dbReference>
<keyword evidence="1 7" id="KW-0436">Ligase</keyword>
<evidence type="ECO:0000313" key="9">
    <source>
        <dbReference type="EMBL" id="ACB79134.1"/>
    </source>
</evidence>
<feature type="domain" description="Glutamyl/glutaminyl-tRNA synthetase class Ib catalytic" evidence="8">
    <location>
        <begin position="16"/>
        <end position="299"/>
    </location>
</feature>
<dbReference type="PRINTS" id="PR00987">
    <property type="entry name" value="TRNASYNTHGLU"/>
</dbReference>
<evidence type="ECO:0000256" key="7">
    <source>
        <dbReference type="RuleBase" id="RU363037"/>
    </source>
</evidence>
<dbReference type="InterPro" id="IPR000924">
    <property type="entry name" value="Glu/Gln-tRNA-synth"/>
</dbReference>
<dbReference type="HOGENOM" id="CLU_015768_0_3_5"/>
<keyword evidence="3 7" id="KW-0547">Nucleotide-binding</keyword>
<dbReference type="Gene3D" id="3.40.50.620">
    <property type="entry name" value="HUPs"/>
    <property type="match status" value="1"/>
</dbReference>
<dbReference type="AlphaFoldDB" id="B1Z9Y5"/>
<dbReference type="InterPro" id="IPR001412">
    <property type="entry name" value="aa-tRNA-synth_I_CS"/>
</dbReference>
<dbReference type="EMBL" id="CP001029">
    <property type="protein sequence ID" value="ACB79134.1"/>
    <property type="molecule type" value="Genomic_DNA"/>
</dbReference>
<keyword evidence="5 7" id="KW-0067">ATP-binding</keyword>
<dbReference type="GO" id="GO:0005829">
    <property type="term" value="C:cytosol"/>
    <property type="evidence" value="ECO:0007669"/>
    <property type="project" value="TreeGrafter"/>
</dbReference>
<dbReference type="Proteomes" id="UP000007136">
    <property type="component" value="Chromosome"/>
</dbReference>
<dbReference type="InterPro" id="IPR014729">
    <property type="entry name" value="Rossmann-like_a/b/a_fold"/>
</dbReference>
<dbReference type="InterPro" id="IPR049940">
    <property type="entry name" value="GluQ/Sye"/>
</dbReference>
<dbReference type="STRING" id="441620.Mpop_0957"/>
<name>B1Z9Y5_METPB</name>
<keyword evidence="7" id="KW-0648">Protein biosynthesis</keyword>
<dbReference type="GO" id="GO:0006424">
    <property type="term" value="P:glutamyl-tRNA aminoacylation"/>
    <property type="evidence" value="ECO:0007669"/>
    <property type="project" value="TreeGrafter"/>
</dbReference>
<dbReference type="KEGG" id="mpo:Mpop_0957"/>
<evidence type="ECO:0000259" key="8">
    <source>
        <dbReference type="Pfam" id="PF00749"/>
    </source>
</evidence>
<dbReference type="NCBIfam" id="NF004315">
    <property type="entry name" value="PRK05710.1-4"/>
    <property type="match status" value="1"/>
</dbReference>
<keyword evidence="4" id="KW-0862">Zinc</keyword>
<evidence type="ECO:0000256" key="4">
    <source>
        <dbReference type="ARBA" id="ARBA00022833"/>
    </source>
</evidence>